<dbReference type="PANTHER" id="PTHR37419:SF8">
    <property type="entry name" value="TOXIN YJJJ"/>
    <property type="match status" value="1"/>
</dbReference>
<evidence type="ECO:0000256" key="2">
    <source>
        <dbReference type="ARBA" id="ARBA00022679"/>
    </source>
</evidence>
<dbReference type="PANTHER" id="PTHR37419">
    <property type="entry name" value="SERINE/THREONINE-PROTEIN KINASE TOXIN HIPA"/>
    <property type="match status" value="1"/>
</dbReference>
<name>A0A246J7D1_9BURK</name>
<evidence type="ECO:0000256" key="1">
    <source>
        <dbReference type="ARBA" id="ARBA00010164"/>
    </source>
</evidence>
<comment type="caution">
    <text evidence="5">The sequence shown here is derived from an EMBL/GenBank/DDBJ whole genome shotgun (WGS) entry which is preliminary data.</text>
</comment>
<organism evidence="5 6">
    <name type="scientific">Roseateles aquatilis</name>
    <dbReference type="NCBI Taxonomy" id="431061"/>
    <lineage>
        <taxon>Bacteria</taxon>
        <taxon>Pseudomonadati</taxon>
        <taxon>Pseudomonadota</taxon>
        <taxon>Betaproteobacteria</taxon>
        <taxon>Burkholderiales</taxon>
        <taxon>Sphaerotilaceae</taxon>
        <taxon>Roseateles</taxon>
    </lineage>
</organism>
<protein>
    <recommendedName>
        <fullName evidence="4">HipA-like C-terminal domain-containing protein</fullName>
    </recommendedName>
</protein>
<dbReference type="Proteomes" id="UP000197468">
    <property type="component" value="Unassembled WGS sequence"/>
</dbReference>
<dbReference type="InterPro" id="IPR012893">
    <property type="entry name" value="HipA-like_C"/>
</dbReference>
<evidence type="ECO:0000313" key="6">
    <source>
        <dbReference type="Proteomes" id="UP000197468"/>
    </source>
</evidence>
<dbReference type="RefSeq" id="WP_088385929.1">
    <property type="nucleotide sequence ID" value="NZ_NIOF01000007.1"/>
</dbReference>
<dbReference type="GO" id="GO:0005829">
    <property type="term" value="C:cytosol"/>
    <property type="evidence" value="ECO:0007669"/>
    <property type="project" value="TreeGrafter"/>
</dbReference>
<dbReference type="AlphaFoldDB" id="A0A246J7D1"/>
<keyword evidence="2" id="KW-0808">Transferase</keyword>
<evidence type="ECO:0000256" key="3">
    <source>
        <dbReference type="ARBA" id="ARBA00022777"/>
    </source>
</evidence>
<dbReference type="GO" id="GO:0004674">
    <property type="term" value="F:protein serine/threonine kinase activity"/>
    <property type="evidence" value="ECO:0007669"/>
    <property type="project" value="TreeGrafter"/>
</dbReference>
<proteinExistence type="inferred from homology"/>
<keyword evidence="3" id="KW-0418">Kinase</keyword>
<accession>A0A246J7D1</accession>
<comment type="similarity">
    <text evidence="1">Belongs to the HipA Ser/Thr kinase family.</text>
</comment>
<dbReference type="EMBL" id="NIOF01000007">
    <property type="protein sequence ID" value="OWQ88405.1"/>
    <property type="molecule type" value="Genomic_DNA"/>
</dbReference>
<keyword evidence="6" id="KW-1185">Reference proteome</keyword>
<reference evidence="5 6" key="1">
    <citation type="journal article" date="2008" name="Int. J. Syst. Evol. Microbiol.">
        <title>Description of Roseateles aquatilis sp. nov. and Roseateles terrae sp. nov., in the class Betaproteobacteria, and emended description of the genus Roseateles.</title>
        <authorList>
            <person name="Gomila M."/>
            <person name="Bowien B."/>
            <person name="Falsen E."/>
            <person name="Moore E.R."/>
            <person name="Lalucat J."/>
        </authorList>
    </citation>
    <scope>NUCLEOTIDE SEQUENCE [LARGE SCALE GENOMIC DNA]</scope>
    <source>
        <strain evidence="5 6">CCUG 48205</strain>
    </source>
</reference>
<dbReference type="Pfam" id="PF07804">
    <property type="entry name" value="HipA_C"/>
    <property type="match status" value="1"/>
</dbReference>
<sequence length="190" mass="20870">MLASQLNVAAATSRIHLHGGRTFLEINRFDRHGALGRSPVATWCSLNAAMVGSAGHPWLEACAKLLPTGWLTTHDLATIQRVWLYGQLIANTDMHDGNLSFQPVLRDGTPAFALAPIYDMLPMLYAPVRGVELPRRQYAPKLPLPADTSAWQAAARAALTFWRTAAADPRIGDDFRRLCEDNGDLLSQLL</sequence>
<evidence type="ECO:0000313" key="5">
    <source>
        <dbReference type="EMBL" id="OWQ88405.1"/>
    </source>
</evidence>
<gene>
    <name evidence="5" type="ORF">CDN99_16225</name>
</gene>
<feature type="domain" description="HipA-like C-terminal" evidence="4">
    <location>
        <begin position="2"/>
        <end position="127"/>
    </location>
</feature>
<dbReference type="InterPro" id="IPR052028">
    <property type="entry name" value="HipA_Ser/Thr_kinase"/>
</dbReference>
<evidence type="ECO:0000259" key="4">
    <source>
        <dbReference type="Pfam" id="PF07804"/>
    </source>
</evidence>